<dbReference type="RefSeq" id="WP_119321664.1">
    <property type="nucleotide sequence ID" value="NZ_AP025739.1"/>
</dbReference>
<dbReference type="EMBL" id="AP025739">
    <property type="protein sequence ID" value="BDI34122.1"/>
    <property type="molecule type" value="Genomic_DNA"/>
</dbReference>
<evidence type="ECO:0000313" key="1">
    <source>
        <dbReference type="EMBL" id="BDI34122.1"/>
    </source>
</evidence>
<proteinExistence type="predicted"/>
<accession>A0A402CWE9</accession>
<evidence type="ECO:0000313" key="2">
    <source>
        <dbReference type="Proteomes" id="UP000287394"/>
    </source>
</evidence>
<keyword evidence="2" id="KW-1185">Reference proteome</keyword>
<name>A0A402CWE9_9BACT</name>
<protein>
    <submittedName>
        <fullName evidence="1">Uncharacterized protein</fullName>
    </submittedName>
</protein>
<dbReference type="AlphaFoldDB" id="A0A402CWE9"/>
<dbReference type="KEGG" id="ccot:CCAX7_61730"/>
<dbReference type="Proteomes" id="UP000287394">
    <property type="component" value="Chromosome"/>
</dbReference>
<gene>
    <name evidence="1" type="ORF">CCAX7_61730</name>
</gene>
<reference evidence="1 2" key="1">
    <citation type="journal article" date="2019" name="Int. J. Syst. Evol. Microbiol.">
        <title>Capsulimonas corticalis gen. nov., sp. nov., an aerobic capsulated bacterium, of a novel bacterial order, Capsulimonadales ord. nov., of the class Armatimonadia of the phylum Armatimonadetes.</title>
        <authorList>
            <person name="Li J."/>
            <person name="Kudo C."/>
            <person name="Tonouchi A."/>
        </authorList>
    </citation>
    <scope>NUCLEOTIDE SEQUENCE [LARGE SCALE GENOMIC DNA]</scope>
    <source>
        <strain evidence="1 2">AX-7</strain>
    </source>
</reference>
<sequence length="162" mass="18156">MSEPVTIKLFVDNEHEHGFGHETKVREVIAFLLEGGEGFLFLEDAEEPLDIEISLGEIGIKHHGNVHVARCRKIHVTVDYAARSHSREFTPNKQVKAVKDWAVSLDWSPNNIDPAERPKFGLFLPDDKEPLSDSRPIGTLIPKGDCECNVTLELAPRVRPQG</sequence>
<organism evidence="1 2">
    <name type="scientific">Capsulimonas corticalis</name>
    <dbReference type="NCBI Taxonomy" id="2219043"/>
    <lineage>
        <taxon>Bacteria</taxon>
        <taxon>Bacillati</taxon>
        <taxon>Armatimonadota</taxon>
        <taxon>Armatimonadia</taxon>
        <taxon>Capsulimonadales</taxon>
        <taxon>Capsulimonadaceae</taxon>
        <taxon>Capsulimonas</taxon>
    </lineage>
</organism>
<dbReference type="OrthoDB" id="6057563at2"/>